<protein>
    <submittedName>
        <fullName evidence="2">Uncharacterized protein</fullName>
    </submittedName>
</protein>
<reference evidence="2" key="1">
    <citation type="submission" date="2022-11" db="EMBL/GenBank/DDBJ databases">
        <authorList>
            <person name="Petersen C."/>
        </authorList>
    </citation>
    <scope>NUCLEOTIDE SEQUENCE</scope>
    <source>
        <strain evidence="2">IBT 34128</strain>
    </source>
</reference>
<dbReference type="OrthoDB" id="4366014at2759"/>
<accession>A0A9W9FS78</accession>
<proteinExistence type="predicted"/>
<dbReference type="RefSeq" id="XP_056514048.1">
    <property type="nucleotide sequence ID" value="XM_056652981.1"/>
</dbReference>
<reference evidence="2" key="2">
    <citation type="journal article" date="2023" name="IMA Fungus">
        <title>Comparative genomic study of the Penicillium genus elucidates a diverse pangenome and 15 lateral gene transfer events.</title>
        <authorList>
            <person name="Petersen C."/>
            <person name="Sorensen T."/>
            <person name="Nielsen M.R."/>
            <person name="Sondergaard T.E."/>
            <person name="Sorensen J.L."/>
            <person name="Fitzpatrick D.A."/>
            <person name="Frisvad J.C."/>
            <person name="Nielsen K.L."/>
        </authorList>
    </citation>
    <scope>NUCLEOTIDE SEQUENCE</scope>
    <source>
        <strain evidence="2">IBT 34128</strain>
    </source>
</reference>
<dbReference type="AlphaFoldDB" id="A0A9W9FS78"/>
<gene>
    <name evidence="2" type="ORF">NUU61_002399</name>
</gene>
<sequence length="80" mass="8815">MSASNYKENPSMSSDTASTHSTVSTATTLKGSESPSKKKWFSLSSDKPANTQPQYVKKSDEWIAKRAIHNEAIASYLSMR</sequence>
<evidence type="ECO:0000313" key="2">
    <source>
        <dbReference type="EMBL" id="KAJ5105052.1"/>
    </source>
</evidence>
<organism evidence="2 3">
    <name type="scientific">Penicillium alfredii</name>
    <dbReference type="NCBI Taxonomy" id="1506179"/>
    <lineage>
        <taxon>Eukaryota</taxon>
        <taxon>Fungi</taxon>
        <taxon>Dikarya</taxon>
        <taxon>Ascomycota</taxon>
        <taxon>Pezizomycotina</taxon>
        <taxon>Eurotiomycetes</taxon>
        <taxon>Eurotiomycetidae</taxon>
        <taxon>Eurotiales</taxon>
        <taxon>Aspergillaceae</taxon>
        <taxon>Penicillium</taxon>
    </lineage>
</organism>
<evidence type="ECO:0000256" key="1">
    <source>
        <dbReference type="SAM" id="MobiDB-lite"/>
    </source>
</evidence>
<dbReference type="Proteomes" id="UP001141434">
    <property type="component" value="Unassembled WGS sequence"/>
</dbReference>
<dbReference type="EMBL" id="JAPMSZ010000004">
    <property type="protein sequence ID" value="KAJ5105052.1"/>
    <property type="molecule type" value="Genomic_DNA"/>
</dbReference>
<comment type="caution">
    <text evidence="2">The sequence shown here is derived from an EMBL/GenBank/DDBJ whole genome shotgun (WGS) entry which is preliminary data.</text>
</comment>
<feature type="region of interest" description="Disordered" evidence="1">
    <location>
        <begin position="1"/>
        <end position="57"/>
    </location>
</feature>
<keyword evidence="3" id="KW-1185">Reference proteome</keyword>
<evidence type="ECO:0000313" key="3">
    <source>
        <dbReference type="Proteomes" id="UP001141434"/>
    </source>
</evidence>
<dbReference type="GeneID" id="81392149"/>
<feature type="compositionally biased region" description="Polar residues" evidence="1">
    <location>
        <begin position="42"/>
        <end position="54"/>
    </location>
</feature>
<feature type="compositionally biased region" description="Polar residues" evidence="1">
    <location>
        <begin position="1"/>
        <end position="12"/>
    </location>
</feature>
<feature type="compositionally biased region" description="Low complexity" evidence="1">
    <location>
        <begin position="13"/>
        <end position="28"/>
    </location>
</feature>
<name>A0A9W9FS78_9EURO</name>